<reference evidence="2" key="2">
    <citation type="submission" date="2023-05" db="EMBL/GenBank/DDBJ databases">
        <authorList>
            <consortium name="Lawrence Berkeley National Laboratory"/>
            <person name="Steindorff A."/>
            <person name="Hensen N."/>
            <person name="Bonometti L."/>
            <person name="Westerberg I."/>
            <person name="Brannstrom I.O."/>
            <person name="Guillou S."/>
            <person name="Cros-Aarteil S."/>
            <person name="Calhoun S."/>
            <person name="Haridas S."/>
            <person name="Kuo A."/>
            <person name="Mondo S."/>
            <person name="Pangilinan J."/>
            <person name="Riley R."/>
            <person name="Labutti K."/>
            <person name="Andreopoulos B."/>
            <person name="Lipzen A."/>
            <person name="Chen C."/>
            <person name="Yanf M."/>
            <person name="Daum C."/>
            <person name="Ng V."/>
            <person name="Clum A."/>
            <person name="Ohm R."/>
            <person name="Martin F."/>
            <person name="Silar P."/>
            <person name="Natvig D."/>
            <person name="Lalanne C."/>
            <person name="Gautier V."/>
            <person name="Ament-Velasquez S.L."/>
            <person name="Kruys A."/>
            <person name="Hutchinson M.I."/>
            <person name="Powell A.J."/>
            <person name="Barry K."/>
            <person name="Miller A.N."/>
            <person name="Grigoriev I.V."/>
            <person name="Debuchy R."/>
            <person name="Gladieux P."/>
            <person name="Thoren M.H."/>
            <person name="Johannesson H."/>
        </authorList>
    </citation>
    <scope>NUCLEOTIDE SEQUENCE</scope>
    <source>
        <strain evidence="2">CBS 892.96</strain>
    </source>
</reference>
<dbReference type="Proteomes" id="UP001302321">
    <property type="component" value="Unassembled WGS sequence"/>
</dbReference>
<proteinExistence type="predicted"/>
<organism evidence="2 3">
    <name type="scientific">Triangularia setosa</name>
    <dbReference type="NCBI Taxonomy" id="2587417"/>
    <lineage>
        <taxon>Eukaryota</taxon>
        <taxon>Fungi</taxon>
        <taxon>Dikarya</taxon>
        <taxon>Ascomycota</taxon>
        <taxon>Pezizomycotina</taxon>
        <taxon>Sordariomycetes</taxon>
        <taxon>Sordariomycetidae</taxon>
        <taxon>Sordariales</taxon>
        <taxon>Podosporaceae</taxon>
        <taxon>Triangularia</taxon>
    </lineage>
</organism>
<dbReference type="PROSITE" id="PS51257">
    <property type="entry name" value="PROKAR_LIPOPROTEIN"/>
    <property type="match status" value="1"/>
</dbReference>
<accession>A0AAN7A6Q1</accession>
<gene>
    <name evidence="2" type="ORF">QBC36DRAFT_311373</name>
</gene>
<comment type="caution">
    <text evidence="2">The sequence shown here is derived from an EMBL/GenBank/DDBJ whole genome shotgun (WGS) entry which is preliminary data.</text>
</comment>
<evidence type="ECO:0000313" key="3">
    <source>
        <dbReference type="Proteomes" id="UP001302321"/>
    </source>
</evidence>
<feature type="compositionally biased region" description="Polar residues" evidence="1">
    <location>
        <begin position="20"/>
        <end position="35"/>
    </location>
</feature>
<dbReference type="AlphaFoldDB" id="A0AAN7A6Q1"/>
<feature type="region of interest" description="Disordered" evidence="1">
    <location>
        <begin position="20"/>
        <end position="58"/>
    </location>
</feature>
<reference evidence="2" key="1">
    <citation type="journal article" date="2023" name="Mol. Phylogenet. Evol.">
        <title>Genome-scale phylogeny and comparative genomics of the fungal order Sordariales.</title>
        <authorList>
            <person name="Hensen N."/>
            <person name="Bonometti L."/>
            <person name="Westerberg I."/>
            <person name="Brannstrom I.O."/>
            <person name="Guillou S."/>
            <person name="Cros-Aarteil S."/>
            <person name="Calhoun S."/>
            <person name="Haridas S."/>
            <person name="Kuo A."/>
            <person name="Mondo S."/>
            <person name="Pangilinan J."/>
            <person name="Riley R."/>
            <person name="LaButti K."/>
            <person name="Andreopoulos B."/>
            <person name="Lipzen A."/>
            <person name="Chen C."/>
            <person name="Yan M."/>
            <person name="Daum C."/>
            <person name="Ng V."/>
            <person name="Clum A."/>
            <person name="Steindorff A."/>
            <person name="Ohm R.A."/>
            <person name="Martin F."/>
            <person name="Silar P."/>
            <person name="Natvig D.O."/>
            <person name="Lalanne C."/>
            <person name="Gautier V."/>
            <person name="Ament-Velasquez S.L."/>
            <person name="Kruys A."/>
            <person name="Hutchinson M.I."/>
            <person name="Powell A.J."/>
            <person name="Barry K."/>
            <person name="Miller A.N."/>
            <person name="Grigoriev I.V."/>
            <person name="Debuchy R."/>
            <person name="Gladieux P."/>
            <person name="Hiltunen Thoren M."/>
            <person name="Johannesson H."/>
        </authorList>
    </citation>
    <scope>NUCLEOTIDE SEQUENCE</scope>
    <source>
        <strain evidence="2">CBS 892.96</strain>
    </source>
</reference>
<evidence type="ECO:0000256" key="1">
    <source>
        <dbReference type="SAM" id="MobiDB-lite"/>
    </source>
</evidence>
<evidence type="ECO:0000313" key="2">
    <source>
        <dbReference type="EMBL" id="KAK4176138.1"/>
    </source>
</evidence>
<keyword evidence="3" id="KW-1185">Reference proteome</keyword>
<sequence>MRMIAEEKMRSGLVTAASFTTSCPQTQRKSQFSQHTTEDVPAQTPNNAPIIPMNEPRSKTMPVLEPAIKESAAASFMYSTNIPFRTRSNPPITDGEPSPPRKTVLKHLHAGRRGKNERNSQGGLGNELLDEAKVVLRLLRQPTRETSRVLDRVCNRSHHLIFACGYTQLQKGIHNFLIPPQSRENVETRLGQSADRQRLPQNDRRHFVLFCWSKELLAMPQSRKSTPQIPQVGASISQFDASRFEVDALIFNFDVSKDLSEASRR</sequence>
<name>A0AAN7A6Q1_9PEZI</name>
<dbReference type="EMBL" id="MU866207">
    <property type="protein sequence ID" value="KAK4176138.1"/>
    <property type="molecule type" value="Genomic_DNA"/>
</dbReference>
<protein>
    <submittedName>
        <fullName evidence="2">Uncharacterized protein</fullName>
    </submittedName>
</protein>